<gene>
    <name evidence="2" type="ORF">EDD36DRAFT_55923</name>
</gene>
<sequence length="294" mass="33425">MASSTPSRPKVPKENKYARQTIHITVGRSKTSFHVHYSQLERTAFFQVHGMPATSSNGTPSREPSTGDDRERTLSPPPEIKSEDTSDQAETGTAAFLQDSPSRPLYHLEGFVYEPAAFEVVVNWLYNQPPGVPVNRHVCRTQMRAYVIALQYQIIPLQDAIIDCVRKYHQEYNISFEYITWLTNRLGESPATHTVPMMRYLIEQVAFEVSTQGYNEFARDNPLFDTFLVQGERPVRQALFHALADIARALAGSVAAADRARLDPALGRNRWMMRDWKSPQQEETVPVDIIEVDE</sequence>
<comment type="caution">
    <text evidence="2">The sequence shown here is derived from an EMBL/GenBank/DDBJ whole genome shotgun (WGS) entry which is preliminary data.</text>
</comment>
<dbReference type="AlphaFoldDB" id="A0AAN6IA51"/>
<feature type="region of interest" description="Disordered" evidence="1">
    <location>
        <begin position="50"/>
        <end position="96"/>
    </location>
</feature>
<dbReference type="EMBL" id="MU404359">
    <property type="protein sequence ID" value="KAI1609786.1"/>
    <property type="molecule type" value="Genomic_DNA"/>
</dbReference>
<reference evidence="2" key="1">
    <citation type="journal article" date="2022" name="bioRxiv">
        <title>Deciphering the potential niche of two novel black yeast fungi from a biological soil crust based on their genomes, phenotypes, and melanin regulation.</title>
        <authorList>
            <consortium name="DOE Joint Genome Institute"/>
            <person name="Carr E.C."/>
            <person name="Barton Q."/>
            <person name="Grambo S."/>
            <person name="Sullivan M."/>
            <person name="Renfro C.M."/>
            <person name="Kuo A."/>
            <person name="Pangilinan J."/>
            <person name="Lipzen A."/>
            <person name="Keymanesh K."/>
            <person name="Savage E."/>
            <person name="Barry K."/>
            <person name="Grigoriev I.V."/>
            <person name="Riekhof W.R."/>
            <person name="Harris S.S."/>
        </authorList>
    </citation>
    <scope>NUCLEOTIDE SEQUENCE</scope>
    <source>
        <strain evidence="2">JF 03-4F</strain>
    </source>
</reference>
<feature type="compositionally biased region" description="Polar residues" evidence="1">
    <location>
        <begin position="53"/>
        <end position="64"/>
    </location>
</feature>
<dbReference type="Proteomes" id="UP001203852">
    <property type="component" value="Unassembled WGS sequence"/>
</dbReference>
<name>A0AAN6IA51_9EURO</name>
<feature type="region of interest" description="Disordered" evidence="1">
    <location>
        <begin position="1"/>
        <end position="20"/>
    </location>
</feature>
<proteinExistence type="predicted"/>
<keyword evidence="3" id="KW-1185">Reference proteome</keyword>
<evidence type="ECO:0000313" key="2">
    <source>
        <dbReference type="EMBL" id="KAI1609786.1"/>
    </source>
</evidence>
<protein>
    <recommendedName>
        <fullName evidence="4">BTB domain-containing protein</fullName>
    </recommendedName>
</protein>
<evidence type="ECO:0000256" key="1">
    <source>
        <dbReference type="SAM" id="MobiDB-lite"/>
    </source>
</evidence>
<organism evidence="2 3">
    <name type="scientific">Exophiala viscosa</name>
    <dbReference type="NCBI Taxonomy" id="2486360"/>
    <lineage>
        <taxon>Eukaryota</taxon>
        <taxon>Fungi</taxon>
        <taxon>Dikarya</taxon>
        <taxon>Ascomycota</taxon>
        <taxon>Pezizomycotina</taxon>
        <taxon>Eurotiomycetes</taxon>
        <taxon>Chaetothyriomycetidae</taxon>
        <taxon>Chaetothyriales</taxon>
        <taxon>Herpotrichiellaceae</taxon>
        <taxon>Exophiala</taxon>
    </lineage>
</organism>
<evidence type="ECO:0000313" key="3">
    <source>
        <dbReference type="Proteomes" id="UP001203852"/>
    </source>
</evidence>
<evidence type="ECO:0008006" key="4">
    <source>
        <dbReference type="Google" id="ProtNLM"/>
    </source>
</evidence>
<accession>A0AAN6IA51</accession>